<dbReference type="GeneID" id="106580041"/>
<dbReference type="PANTHER" id="PTHR45668:SF15">
    <property type="entry name" value="SERINE_THREONINE-PROTEIN PHOSPHATASE"/>
    <property type="match status" value="1"/>
</dbReference>
<dbReference type="SUPFAM" id="SSF56300">
    <property type="entry name" value="Metallo-dependent phosphatases"/>
    <property type="match status" value="1"/>
</dbReference>
<sequence length="128" mass="14287">MPQNGCVPSEVWGGGCSWGPDVTQGFLNRHNMQLISRSHGCKQDGYKFCHNRRCEVGCNRGAYMKLGPDLVPYLIQYQASSMTRTHPEEKCAEGGNIQPSRSCWNSCFHTSRTSSVPFKSLTKTKQAL</sequence>
<dbReference type="GO" id="GO:0051879">
    <property type="term" value="F:Hsp90 protein binding"/>
    <property type="evidence" value="ECO:0007669"/>
    <property type="project" value="TreeGrafter"/>
</dbReference>
<protein>
    <submittedName>
        <fullName evidence="5">Serine/threonine-protein phosphatase with EF-hands 2</fullName>
    </submittedName>
</protein>
<reference evidence="5" key="1">
    <citation type="submission" date="2025-08" db="UniProtKB">
        <authorList>
            <consortium name="RefSeq"/>
        </authorList>
    </citation>
    <scope>IDENTIFICATION</scope>
</reference>
<proteinExistence type="predicted"/>
<keyword evidence="2" id="KW-0479">Metal-binding</keyword>
<evidence type="ECO:0000256" key="3">
    <source>
        <dbReference type="ARBA" id="ARBA00023211"/>
    </source>
</evidence>
<name>A0A1S3NLF7_SALSA</name>
<gene>
    <name evidence="5" type="primary">LOC106580041</name>
</gene>
<keyword evidence="3" id="KW-0464">Manganese</keyword>
<dbReference type="GO" id="GO:0043409">
    <property type="term" value="P:negative regulation of MAPK cascade"/>
    <property type="evidence" value="ECO:0007669"/>
    <property type="project" value="TreeGrafter"/>
</dbReference>
<organism evidence="4 5">
    <name type="scientific">Salmo salar</name>
    <name type="common">Atlantic salmon</name>
    <dbReference type="NCBI Taxonomy" id="8030"/>
    <lineage>
        <taxon>Eukaryota</taxon>
        <taxon>Metazoa</taxon>
        <taxon>Chordata</taxon>
        <taxon>Craniata</taxon>
        <taxon>Vertebrata</taxon>
        <taxon>Euteleostomi</taxon>
        <taxon>Actinopterygii</taxon>
        <taxon>Neopterygii</taxon>
        <taxon>Teleostei</taxon>
        <taxon>Protacanthopterygii</taxon>
        <taxon>Salmoniformes</taxon>
        <taxon>Salmonidae</taxon>
        <taxon>Salmoninae</taxon>
        <taxon>Salmo</taxon>
    </lineage>
</organism>
<dbReference type="GO" id="GO:0046872">
    <property type="term" value="F:metal ion binding"/>
    <property type="evidence" value="ECO:0007669"/>
    <property type="project" value="UniProtKB-KW"/>
</dbReference>
<dbReference type="AlphaFoldDB" id="A0A1S3NLF7"/>
<evidence type="ECO:0000313" key="5">
    <source>
        <dbReference type="RefSeq" id="XP_014016080.1"/>
    </source>
</evidence>
<dbReference type="Gene3D" id="3.60.21.10">
    <property type="match status" value="1"/>
</dbReference>
<evidence type="ECO:0000256" key="2">
    <source>
        <dbReference type="ARBA" id="ARBA00022723"/>
    </source>
</evidence>
<dbReference type="Proteomes" id="UP001652741">
    <property type="component" value="Chromosome ssa20"/>
</dbReference>
<accession>A0A1S3NLF7</accession>
<keyword evidence="4" id="KW-1185">Reference proteome</keyword>
<dbReference type="PANTHER" id="PTHR45668">
    <property type="entry name" value="SERINE/THREONINE-PROTEIN PHOSPHATASE 5-RELATED"/>
    <property type="match status" value="1"/>
</dbReference>
<dbReference type="InterPro" id="IPR051134">
    <property type="entry name" value="PPP_phosphatase"/>
</dbReference>
<dbReference type="InterPro" id="IPR029052">
    <property type="entry name" value="Metallo-depent_PP-like"/>
</dbReference>
<evidence type="ECO:0000313" key="4">
    <source>
        <dbReference type="Proteomes" id="UP001652741"/>
    </source>
</evidence>
<comment type="cofactor">
    <cofactor evidence="1">
        <name>Mn(2+)</name>
        <dbReference type="ChEBI" id="CHEBI:29035"/>
    </cofactor>
</comment>
<evidence type="ECO:0000256" key="1">
    <source>
        <dbReference type="ARBA" id="ARBA00001936"/>
    </source>
</evidence>
<dbReference type="RefSeq" id="XP_014016080.1">
    <property type="nucleotide sequence ID" value="XM_014160605.2"/>
</dbReference>